<name>G7QC70_9BACT</name>
<gene>
    <name evidence="1" type="ORF">DFW101_3520</name>
</gene>
<organism evidence="1 2">
    <name type="scientific">Solidesulfovibrio carbinoliphilus subsp. oakridgensis</name>
    <dbReference type="NCBI Taxonomy" id="694327"/>
    <lineage>
        <taxon>Bacteria</taxon>
        <taxon>Pseudomonadati</taxon>
        <taxon>Thermodesulfobacteriota</taxon>
        <taxon>Desulfovibrionia</taxon>
        <taxon>Desulfovibrionales</taxon>
        <taxon>Desulfovibrionaceae</taxon>
        <taxon>Solidesulfovibrio</taxon>
    </lineage>
</organism>
<dbReference type="STRING" id="694327.DFW101_3520"/>
<reference evidence="2" key="1">
    <citation type="journal article" date="2015" name="Genome Announc.">
        <title>High-Quality Draft Genome Sequence of Desulfovibrio carbinoliphilus FW-101-2B, an Organic Acid-Oxidizing Sulfate-Reducing Bacterium Isolated from Uranium(VI)-Contaminated Groundwater.</title>
        <authorList>
            <person name="Ramsay B.D."/>
            <person name="Hwang C."/>
            <person name="Woo H.L."/>
            <person name="Carroll S.L."/>
            <person name="Lucas S."/>
            <person name="Han J."/>
            <person name="Lapidus A.L."/>
            <person name="Cheng J.F."/>
            <person name="Goodwin L.A."/>
            <person name="Pitluck S."/>
            <person name="Peters L."/>
            <person name="Chertkov O."/>
            <person name="Held B."/>
            <person name="Detter J.C."/>
            <person name="Han C.S."/>
            <person name="Tapia R."/>
            <person name="Land M.L."/>
            <person name="Hauser L.J."/>
            <person name="Kyrpides N.C."/>
            <person name="Ivanova N.N."/>
            <person name="Mikhailova N."/>
            <person name="Pagani I."/>
            <person name="Woyke T."/>
            <person name="Arkin A.P."/>
            <person name="Dehal P."/>
            <person name="Chivian D."/>
            <person name="Criddle C.S."/>
            <person name="Wu W."/>
            <person name="Chakraborty R."/>
            <person name="Hazen T.C."/>
            <person name="Fields M.W."/>
        </authorList>
    </citation>
    <scope>NUCLEOTIDE SEQUENCE [LARGE SCALE GENOMIC DNA]</scope>
    <source>
        <strain evidence="2">FW-101-2B</strain>
    </source>
</reference>
<sequence>MAGKTGPTKEDARTFLKRLQQVMAGRTLDNWISVRDIVREMGECHNIPEKRCLFLLEKWAGCGWYEYGVSLDLGWLTEEGMALEVN</sequence>
<proteinExistence type="predicted"/>
<accession>G7QC70</accession>
<dbReference type="RefSeq" id="WP_009182840.1">
    <property type="nucleotide sequence ID" value="NZ_CM001368.1"/>
</dbReference>
<dbReference type="EMBL" id="CM001368">
    <property type="protein sequence ID" value="EHJ49516.1"/>
    <property type="molecule type" value="Genomic_DNA"/>
</dbReference>
<dbReference type="OrthoDB" id="9991506at2"/>
<dbReference type="HOGENOM" id="CLU_2492829_0_0_7"/>
<protein>
    <submittedName>
        <fullName evidence="1">Uncharacterized protein</fullName>
    </submittedName>
</protein>
<keyword evidence="2" id="KW-1185">Reference proteome</keyword>
<dbReference type="AlphaFoldDB" id="G7QC70"/>
<evidence type="ECO:0000313" key="1">
    <source>
        <dbReference type="EMBL" id="EHJ49516.1"/>
    </source>
</evidence>
<evidence type="ECO:0000313" key="2">
    <source>
        <dbReference type="Proteomes" id="UP000004662"/>
    </source>
</evidence>
<dbReference type="Proteomes" id="UP000004662">
    <property type="component" value="Chromosome"/>
</dbReference>